<evidence type="ECO:0000256" key="3">
    <source>
        <dbReference type="ARBA" id="ARBA00022989"/>
    </source>
</evidence>
<feature type="transmembrane region" description="Helical" evidence="5">
    <location>
        <begin position="73"/>
        <end position="96"/>
    </location>
</feature>
<evidence type="ECO:0000313" key="7">
    <source>
        <dbReference type="Proteomes" id="UP000276133"/>
    </source>
</evidence>
<feature type="transmembrane region" description="Helical" evidence="5">
    <location>
        <begin position="37"/>
        <end position="61"/>
    </location>
</feature>
<evidence type="ECO:0000256" key="1">
    <source>
        <dbReference type="ARBA" id="ARBA00004141"/>
    </source>
</evidence>
<keyword evidence="3 5" id="KW-1133">Transmembrane helix</keyword>
<name>A0A3M7SHW7_BRAPC</name>
<feature type="transmembrane region" description="Helical" evidence="5">
    <location>
        <begin position="105"/>
        <end position="124"/>
    </location>
</feature>
<keyword evidence="2 5" id="KW-0812">Transmembrane</keyword>
<dbReference type="GO" id="GO:0008521">
    <property type="term" value="F:acetyl-CoA transmembrane transporter activity"/>
    <property type="evidence" value="ECO:0007669"/>
    <property type="project" value="InterPro"/>
</dbReference>
<dbReference type="PANTHER" id="PTHR12778">
    <property type="entry name" value="SOLUTE CARRIER FAMILY 33 ACETYL-COA TRANSPORTER -RELATED"/>
    <property type="match status" value="1"/>
</dbReference>
<dbReference type="GO" id="GO:0035348">
    <property type="term" value="P:acetyl-CoA transmembrane transport"/>
    <property type="evidence" value="ECO:0007669"/>
    <property type="project" value="InterPro"/>
</dbReference>
<accession>A0A3M7SHW7</accession>
<dbReference type="GO" id="GO:0016020">
    <property type="term" value="C:membrane"/>
    <property type="evidence" value="ECO:0007669"/>
    <property type="project" value="UniProtKB-SubCell"/>
</dbReference>
<evidence type="ECO:0000313" key="6">
    <source>
        <dbReference type="EMBL" id="RNA35366.1"/>
    </source>
</evidence>
<sequence length="246" mass="28075">MLAQDAEDQAEVLSLYEENLNEKSCDQATKTRDLKNIFFLIFLYIILAIPIGLAFSIPLILSTRKVAYSDQGTYSFAIWPFSLKLLWAPLVDAFFIRKIGRRKTWVVSSQFISGLVMVILASQVNKLIDENIEHQKYDIYLLALIFGFIVFLSATQDVALDAWSLDLLMEYLFIQKNRKNAPLQALCNSFGFGIGQFVGNAGFLIFESVKFSNEYIRPFFNLSPQKHGLVTLEISCMAKLQHYLNL</sequence>
<proteinExistence type="predicted"/>
<dbReference type="InterPro" id="IPR004752">
    <property type="entry name" value="AmpG_permease/AT-1"/>
</dbReference>
<dbReference type="Gene3D" id="1.20.1250.20">
    <property type="entry name" value="MFS general substrate transporter like domains"/>
    <property type="match status" value="1"/>
</dbReference>
<feature type="transmembrane region" description="Helical" evidence="5">
    <location>
        <begin position="139"/>
        <end position="160"/>
    </location>
</feature>
<dbReference type="STRING" id="10195.A0A3M7SHW7"/>
<reference evidence="6 7" key="1">
    <citation type="journal article" date="2018" name="Sci. Rep.">
        <title>Genomic signatures of local adaptation to the degree of environmental predictability in rotifers.</title>
        <authorList>
            <person name="Franch-Gras L."/>
            <person name="Hahn C."/>
            <person name="Garcia-Roger E.M."/>
            <person name="Carmona M.J."/>
            <person name="Serra M."/>
            <person name="Gomez A."/>
        </authorList>
    </citation>
    <scope>NUCLEOTIDE SEQUENCE [LARGE SCALE GENOMIC DNA]</scope>
    <source>
        <strain evidence="6">HYR1</strain>
    </source>
</reference>
<dbReference type="EMBL" id="REGN01001332">
    <property type="protein sequence ID" value="RNA35366.1"/>
    <property type="molecule type" value="Genomic_DNA"/>
</dbReference>
<evidence type="ECO:0000256" key="5">
    <source>
        <dbReference type="SAM" id="Phobius"/>
    </source>
</evidence>
<keyword evidence="4 5" id="KW-0472">Membrane</keyword>
<evidence type="ECO:0000256" key="4">
    <source>
        <dbReference type="ARBA" id="ARBA00023136"/>
    </source>
</evidence>
<dbReference type="SUPFAM" id="SSF103473">
    <property type="entry name" value="MFS general substrate transporter"/>
    <property type="match status" value="1"/>
</dbReference>
<dbReference type="InterPro" id="IPR036259">
    <property type="entry name" value="MFS_trans_sf"/>
</dbReference>
<protein>
    <submittedName>
        <fullName evidence="6">Acetyl-coenzyme A transporter 1-like</fullName>
    </submittedName>
</protein>
<evidence type="ECO:0000256" key="2">
    <source>
        <dbReference type="ARBA" id="ARBA00022692"/>
    </source>
</evidence>
<dbReference type="InterPro" id="IPR024371">
    <property type="entry name" value="AcetylCoA_trans_1-like"/>
</dbReference>
<comment type="subcellular location">
    <subcellularLocation>
        <location evidence="1">Membrane</location>
        <topology evidence="1">Multi-pass membrane protein</topology>
    </subcellularLocation>
</comment>
<organism evidence="6 7">
    <name type="scientific">Brachionus plicatilis</name>
    <name type="common">Marine rotifer</name>
    <name type="synonym">Brachionus muelleri</name>
    <dbReference type="NCBI Taxonomy" id="10195"/>
    <lineage>
        <taxon>Eukaryota</taxon>
        <taxon>Metazoa</taxon>
        <taxon>Spiralia</taxon>
        <taxon>Gnathifera</taxon>
        <taxon>Rotifera</taxon>
        <taxon>Eurotatoria</taxon>
        <taxon>Monogononta</taxon>
        <taxon>Pseudotrocha</taxon>
        <taxon>Ploima</taxon>
        <taxon>Brachionidae</taxon>
        <taxon>Brachionus</taxon>
    </lineage>
</organism>
<dbReference type="Pfam" id="PF13000">
    <property type="entry name" value="Acatn"/>
    <property type="match status" value="1"/>
</dbReference>
<dbReference type="Proteomes" id="UP000276133">
    <property type="component" value="Unassembled WGS sequence"/>
</dbReference>
<comment type="caution">
    <text evidence="6">The sequence shown here is derived from an EMBL/GenBank/DDBJ whole genome shotgun (WGS) entry which is preliminary data.</text>
</comment>
<keyword evidence="7" id="KW-1185">Reference proteome</keyword>
<gene>
    <name evidence="6" type="ORF">BpHYR1_019587</name>
</gene>
<dbReference type="OrthoDB" id="6415790at2759"/>
<dbReference type="PANTHER" id="PTHR12778:SF9">
    <property type="entry name" value="ACETYL-COENZYME A TRANSPORTER 1"/>
    <property type="match status" value="1"/>
</dbReference>
<dbReference type="AlphaFoldDB" id="A0A3M7SHW7"/>